<dbReference type="Proteomes" id="UP000254103">
    <property type="component" value="Unassembled WGS sequence"/>
</dbReference>
<dbReference type="SUPFAM" id="SSF143011">
    <property type="entry name" value="RelE-like"/>
    <property type="match status" value="1"/>
</dbReference>
<dbReference type="EMBL" id="UGNC01000008">
    <property type="protein sequence ID" value="STX08034.1"/>
    <property type="molecule type" value="Genomic_DNA"/>
</dbReference>
<name>A0A060VLK8_KLEPN</name>
<dbReference type="InterPro" id="IPR007712">
    <property type="entry name" value="RelE/ParE_toxin"/>
</dbReference>
<comment type="similarity">
    <text evidence="1">Belongs to the RelE toxin family.</text>
</comment>
<dbReference type="PANTHER" id="PTHR35601:SF1">
    <property type="entry name" value="TOXIN RELE"/>
    <property type="match status" value="1"/>
</dbReference>
<proteinExistence type="inferred from homology"/>
<dbReference type="EMBL" id="UGLJ01000004">
    <property type="protein sequence ID" value="STU46690.1"/>
    <property type="molecule type" value="Genomic_DNA"/>
</dbReference>
<dbReference type="Proteomes" id="UP000255167">
    <property type="component" value="Unassembled WGS sequence"/>
</dbReference>
<evidence type="ECO:0000313" key="4">
    <source>
        <dbReference type="EMBL" id="STX08034.1"/>
    </source>
</evidence>
<evidence type="ECO:0000313" key="6">
    <source>
        <dbReference type="Proteomes" id="UP000255167"/>
    </source>
</evidence>
<evidence type="ECO:0000256" key="2">
    <source>
        <dbReference type="ARBA" id="ARBA00022649"/>
    </source>
</evidence>
<organism evidence="3 5">
    <name type="scientific">Klebsiella pneumoniae</name>
    <dbReference type="NCBI Taxonomy" id="573"/>
    <lineage>
        <taxon>Bacteria</taxon>
        <taxon>Pseudomonadati</taxon>
        <taxon>Pseudomonadota</taxon>
        <taxon>Gammaproteobacteria</taxon>
        <taxon>Enterobacterales</taxon>
        <taxon>Enterobacteriaceae</taxon>
        <taxon>Klebsiella/Raoultella group</taxon>
        <taxon>Klebsiella</taxon>
        <taxon>Klebsiella pneumoniae complex</taxon>
    </lineage>
</organism>
<dbReference type="InterPro" id="IPR035093">
    <property type="entry name" value="RelE/ParE_toxin_dom_sf"/>
</dbReference>
<reference evidence="5 6" key="1">
    <citation type="submission" date="2018-06" db="EMBL/GenBank/DDBJ databases">
        <authorList>
            <consortium name="Pathogen Informatics"/>
            <person name="Doyle S."/>
        </authorList>
    </citation>
    <scope>NUCLEOTIDE SEQUENCE [LARGE SCALE GENOMIC DNA]</scope>
    <source>
        <strain evidence="3 5">NCTC5052</strain>
        <strain evidence="4 6">NCTC9617</strain>
    </source>
</reference>
<evidence type="ECO:0000256" key="1">
    <source>
        <dbReference type="ARBA" id="ARBA00006226"/>
    </source>
</evidence>
<sequence length="88" mass="10347">MVWTINYSDRALKSLRKMDKQNARRIVDFMDLRIAVAADPRQSGKPLKGELGEFWRYRVGDYRILCESRDDELVTLAATIGHRREVYD</sequence>
<protein>
    <submittedName>
        <fullName evidence="3">Toxin-antitoxin system, toxin component, RelE family</fullName>
    </submittedName>
</protein>
<keyword evidence="2" id="KW-1277">Toxin-antitoxin system</keyword>
<dbReference type="Gene3D" id="3.30.2310.20">
    <property type="entry name" value="RelE-like"/>
    <property type="match status" value="1"/>
</dbReference>
<evidence type="ECO:0000313" key="5">
    <source>
        <dbReference type="Proteomes" id="UP000254103"/>
    </source>
</evidence>
<accession>A0A060VLK8</accession>
<gene>
    <name evidence="3" type="ORF">NCTC5052_05521</name>
    <name evidence="4" type="ORF">NCTC9617_07063</name>
</gene>
<evidence type="ECO:0000313" key="3">
    <source>
        <dbReference type="EMBL" id="STU46690.1"/>
    </source>
</evidence>
<dbReference type="Pfam" id="PF05016">
    <property type="entry name" value="ParE_toxin"/>
    <property type="match status" value="1"/>
</dbReference>
<dbReference type="PANTHER" id="PTHR35601">
    <property type="entry name" value="TOXIN RELE"/>
    <property type="match status" value="1"/>
</dbReference>
<dbReference type="AlphaFoldDB" id="A0A060VLK8"/>